<dbReference type="AlphaFoldDB" id="X0SY89"/>
<dbReference type="EMBL" id="BARS01018804">
    <property type="protein sequence ID" value="GAF85934.1"/>
    <property type="molecule type" value="Genomic_DNA"/>
</dbReference>
<reference evidence="1" key="1">
    <citation type="journal article" date="2014" name="Front. Microbiol.">
        <title>High frequency of phylogenetically diverse reductive dehalogenase-homologous genes in deep subseafloor sedimentary metagenomes.</title>
        <authorList>
            <person name="Kawai M."/>
            <person name="Futagami T."/>
            <person name="Toyoda A."/>
            <person name="Takaki Y."/>
            <person name="Nishi S."/>
            <person name="Hori S."/>
            <person name="Arai W."/>
            <person name="Tsubouchi T."/>
            <person name="Morono Y."/>
            <person name="Uchiyama I."/>
            <person name="Ito T."/>
            <person name="Fujiyama A."/>
            <person name="Inagaki F."/>
            <person name="Takami H."/>
        </authorList>
    </citation>
    <scope>NUCLEOTIDE SEQUENCE</scope>
    <source>
        <strain evidence="1">Expedition CK06-06</strain>
    </source>
</reference>
<accession>X0SY89</accession>
<proteinExistence type="predicted"/>
<comment type="caution">
    <text evidence="1">The sequence shown here is derived from an EMBL/GenBank/DDBJ whole genome shotgun (WGS) entry which is preliminary data.</text>
</comment>
<name>X0SY89_9ZZZZ</name>
<evidence type="ECO:0000313" key="1">
    <source>
        <dbReference type="EMBL" id="GAF85934.1"/>
    </source>
</evidence>
<feature type="non-terminal residue" evidence="1">
    <location>
        <position position="1"/>
    </location>
</feature>
<protein>
    <submittedName>
        <fullName evidence="1">Uncharacterized protein</fullName>
    </submittedName>
</protein>
<gene>
    <name evidence="1" type="ORF">S01H1_30541</name>
</gene>
<organism evidence="1">
    <name type="scientific">marine sediment metagenome</name>
    <dbReference type="NCBI Taxonomy" id="412755"/>
    <lineage>
        <taxon>unclassified sequences</taxon>
        <taxon>metagenomes</taxon>
        <taxon>ecological metagenomes</taxon>
    </lineage>
</organism>
<sequence>DAAVASLEKGLFLQFPSLLPKTNNENCSFENL</sequence>